<reference evidence="1" key="1">
    <citation type="submission" date="2019-04" db="EMBL/GenBank/DDBJ databases">
        <title>Genome assembly of Zosterops borbonicus 15179.</title>
        <authorList>
            <person name="Leroy T."/>
            <person name="Anselmetti Y."/>
            <person name="Tilak M.-K."/>
            <person name="Nabholz B."/>
        </authorList>
    </citation>
    <scope>NUCLEOTIDE SEQUENCE</scope>
    <source>
        <strain evidence="1">HGM_15179</strain>
        <tissue evidence="1">Muscle</tissue>
    </source>
</reference>
<sequence length="89" mass="9102">MGAEDETTQVWDFQVLDGEGRGGNNGVLGGFNHLSEVSGAGRPHDEGYGVLVVAELLSQAMLSATGSCSHAVSSSSLAFFIAIGFTVPS</sequence>
<dbReference type="EMBL" id="SWJQ01000466">
    <property type="protein sequence ID" value="TRZ13998.1"/>
    <property type="molecule type" value="Genomic_DNA"/>
</dbReference>
<evidence type="ECO:0000313" key="2">
    <source>
        <dbReference type="Proteomes" id="UP000796761"/>
    </source>
</evidence>
<dbReference type="Proteomes" id="UP000796761">
    <property type="component" value="Unassembled WGS sequence"/>
</dbReference>
<organism evidence="1 2">
    <name type="scientific">Zosterops borbonicus</name>
    <dbReference type="NCBI Taxonomy" id="364589"/>
    <lineage>
        <taxon>Eukaryota</taxon>
        <taxon>Metazoa</taxon>
        <taxon>Chordata</taxon>
        <taxon>Craniata</taxon>
        <taxon>Vertebrata</taxon>
        <taxon>Euteleostomi</taxon>
        <taxon>Archelosauria</taxon>
        <taxon>Archosauria</taxon>
        <taxon>Dinosauria</taxon>
        <taxon>Saurischia</taxon>
        <taxon>Theropoda</taxon>
        <taxon>Coelurosauria</taxon>
        <taxon>Aves</taxon>
        <taxon>Neognathae</taxon>
        <taxon>Neoaves</taxon>
        <taxon>Telluraves</taxon>
        <taxon>Australaves</taxon>
        <taxon>Passeriformes</taxon>
        <taxon>Sylvioidea</taxon>
        <taxon>Zosteropidae</taxon>
        <taxon>Zosterops</taxon>
    </lineage>
</organism>
<protein>
    <submittedName>
        <fullName evidence="1">Uncharacterized protein</fullName>
    </submittedName>
</protein>
<proteinExistence type="predicted"/>
<gene>
    <name evidence="1" type="ORF">HGM15179_013066</name>
</gene>
<evidence type="ECO:0000313" key="1">
    <source>
        <dbReference type="EMBL" id="TRZ13998.1"/>
    </source>
</evidence>
<name>A0A8K1LHN6_9PASS</name>
<keyword evidence="2" id="KW-1185">Reference proteome</keyword>
<comment type="caution">
    <text evidence="1">The sequence shown here is derived from an EMBL/GenBank/DDBJ whole genome shotgun (WGS) entry which is preliminary data.</text>
</comment>
<dbReference type="AlphaFoldDB" id="A0A8K1LHN6"/>
<accession>A0A8K1LHN6</accession>